<dbReference type="Proteomes" id="UP001054837">
    <property type="component" value="Unassembled WGS sequence"/>
</dbReference>
<feature type="region of interest" description="Disordered" evidence="5">
    <location>
        <begin position="628"/>
        <end position="648"/>
    </location>
</feature>
<dbReference type="GO" id="GO:0031901">
    <property type="term" value="C:early endosome membrane"/>
    <property type="evidence" value="ECO:0007669"/>
    <property type="project" value="TreeGrafter"/>
</dbReference>
<keyword evidence="2 4" id="KW-0863">Zinc-finger</keyword>
<evidence type="ECO:0000256" key="4">
    <source>
        <dbReference type="PROSITE-ProRule" id="PRU00091"/>
    </source>
</evidence>
<feature type="domain" description="FYVE-type" evidence="6">
    <location>
        <begin position="712"/>
        <end position="770"/>
    </location>
</feature>
<evidence type="ECO:0000313" key="7">
    <source>
        <dbReference type="EMBL" id="GIY15624.1"/>
    </source>
</evidence>
<feature type="compositionally biased region" description="Basic and acidic residues" evidence="5">
    <location>
        <begin position="257"/>
        <end position="276"/>
    </location>
</feature>
<feature type="region of interest" description="Disordered" evidence="5">
    <location>
        <begin position="408"/>
        <end position="430"/>
    </location>
</feature>
<dbReference type="CDD" id="cd15729">
    <property type="entry name" value="FYVE_endofin"/>
    <property type="match status" value="1"/>
</dbReference>
<dbReference type="FunFam" id="3.30.40.10:FF:000084">
    <property type="entry name" value="Zinc finger, FYVE domain-containing 9b"/>
    <property type="match status" value="1"/>
</dbReference>
<feature type="compositionally biased region" description="Polar residues" evidence="5">
    <location>
        <begin position="828"/>
        <end position="837"/>
    </location>
</feature>
<dbReference type="InterPro" id="IPR037145">
    <property type="entry name" value="SARA_Smad-bd_sf"/>
</dbReference>
<dbReference type="Pfam" id="PF01363">
    <property type="entry name" value="FYVE"/>
    <property type="match status" value="1"/>
</dbReference>
<dbReference type="EMBL" id="BPLQ01005553">
    <property type="protein sequence ID" value="GIY15624.1"/>
    <property type="molecule type" value="Genomic_DNA"/>
</dbReference>
<dbReference type="InterPro" id="IPR000306">
    <property type="entry name" value="Znf_FYVE"/>
</dbReference>
<evidence type="ECO:0000256" key="1">
    <source>
        <dbReference type="ARBA" id="ARBA00022723"/>
    </source>
</evidence>
<gene>
    <name evidence="7" type="primary">ZFYVE9</name>
    <name evidence="7" type="ORF">CDAR_121962</name>
</gene>
<feature type="region of interest" description="Disordered" evidence="5">
    <location>
        <begin position="323"/>
        <end position="394"/>
    </location>
</feature>
<keyword evidence="3" id="KW-0862">Zinc</keyword>
<dbReference type="PANTHER" id="PTHR46319:SF3">
    <property type="entry name" value="ZINC FINGER FYVE DOMAIN-CONTAINING PROTEIN"/>
    <property type="match status" value="1"/>
</dbReference>
<evidence type="ECO:0000256" key="2">
    <source>
        <dbReference type="ARBA" id="ARBA00022771"/>
    </source>
</evidence>
<dbReference type="InterPro" id="IPR024608">
    <property type="entry name" value="SARA-like_SBD"/>
</dbReference>
<feature type="compositionally biased region" description="Polar residues" evidence="5">
    <location>
        <begin position="339"/>
        <end position="394"/>
    </location>
</feature>
<dbReference type="Pfam" id="PF11979">
    <property type="entry name" value="SARA_C"/>
    <property type="match status" value="1"/>
</dbReference>
<dbReference type="GO" id="GO:0016197">
    <property type="term" value="P:endosomal transport"/>
    <property type="evidence" value="ECO:0007669"/>
    <property type="project" value="TreeGrafter"/>
</dbReference>
<evidence type="ECO:0000256" key="5">
    <source>
        <dbReference type="SAM" id="MobiDB-lite"/>
    </source>
</evidence>
<protein>
    <submittedName>
        <fullName evidence="7">Zinc finger FYVE domain-containing protein 9</fullName>
    </submittedName>
</protein>
<dbReference type="Gene3D" id="4.10.720.10">
    <property type="entry name" value="Smad anchor for receptor activation, Smad-binding domain"/>
    <property type="match status" value="1"/>
</dbReference>
<dbReference type="SMART" id="SM01422">
    <property type="entry name" value="SARA"/>
    <property type="match status" value="1"/>
</dbReference>
<evidence type="ECO:0000259" key="6">
    <source>
        <dbReference type="PROSITE" id="PS50178"/>
    </source>
</evidence>
<dbReference type="Pfam" id="PF11409">
    <property type="entry name" value="SARA"/>
    <property type="match status" value="1"/>
</dbReference>
<reference evidence="7 8" key="1">
    <citation type="submission" date="2021-06" db="EMBL/GenBank/DDBJ databases">
        <title>Caerostris darwini draft genome.</title>
        <authorList>
            <person name="Kono N."/>
            <person name="Arakawa K."/>
        </authorList>
    </citation>
    <scope>NUCLEOTIDE SEQUENCE [LARGE SCALE GENOMIC DNA]</scope>
</reference>
<feature type="compositionally biased region" description="Polar residues" evidence="5">
    <location>
        <begin position="413"/>
        <end position="424"/>
    </location>
</feature>
<dbReference type="PROSITE" id="PS50178">
    <property type="entry name" value="ZF_FYVE"/>
    <property type="match status" value="1"/>
</dbReference>
<dbReference type="SUPFAM" id="SSF57903">
    <property type="entry name" value="FYVE/PHD zinc finger"/>
    <property type="match status" value="1"/>
</dbReference>
<keyword evidence="8" id="KW-1185">Reference proteome</keyword>
<dbReference type="PANTHER" id="PTHR46319">
    <property type="entry name" value="ZINC FINGER FYVE DOMAIN-CONTAINING PROTEIN"/>
    <property type="match status" value="1"/>
</dbReference>
<feature type="region of interest" description="Disordered" evidence="5">
    <location>
        <begin position="234"/>
        <end position="279"/>
    </location>
</feature>
<sequence length="1453" mass="162764">MEKYTIDIDKVLDEFEETEALKVLADKQSDDSVIEHYVAANSSTLEEQITDNSWVENKFSNTIPQVDKSITTLDHKSNSKFSLSNEDFRISGDHLTSNFYHTFDSEKNFSSSSIVSGSFTKKEGQNDDEIDSKYLTYDIFYKPCNSDSDLINTNTDYSQSVSCTPNGIPQQYALNNCSPEEILCVSVQEKSIVNTNESQIKDVSLLSTEDNICSGDFICKNSYLDTDDCNISEPNSLAEENNSLSNKESEPNSEFVENSKDLHNPYESKNEIDSKQEFSTVSQKNTELLEKLNNETNIEVKKYLIEEPKIPAFSYLKNDLHSDNSSEIESQKEEKQISDSLSESSSKQYANQIINGSNANGTEDLNDTQSHNIKSEQGNQNSLNSENNFHNIDGQANNLNLENAFSIQDDDSGVSSTEDISGNSPPEIANAESIDIVKEKWDLDGNFLNIESSCNTDIPRKFQTNENSLVSASSLQDQNDGNQSETYVDNSLSVIDINNSTQVSNVFAGARPKLDYCNNDLTKHAYQENLDLTDKSKISEMLDETKPNLSDDVKCHVENCNSKSENFVSLNDSGNNLQPLNEKVKEETQHEKSFSNVINASVTLGNTDETSLEKKAMDEEILNSSEEILNSNKDDYTSPRLQRPTTLDLPSLLTASSENSTDIDHSDSNNEALIEVDSLPQTSVEESSVSEFVPCVKPSPQIGIVKPYWIPDANALNCMHCNMKFTVIKRRHHCRGCGKVLCSRCCNQKAYLSYLNKEDRICQPCADILSSALHTDPLPAPSDSPSSSSCGSSPNFSPSPQIPSTNFGDKGMWRPHPNNPDDYCSTIPPLQQIQSSVPRPPPTVMVPIGVLKRGNKPRREPKQVIFSDGIRPGGDLTDLTEPVDTVPVYRRIGRKRVDKIISGDSKQGSMPVTLHQKSRQKKIIVSDGEGLLPPIVLQTGCENDKIDWNHIFEKIQDDQQKAVSFALMKNLYLYVKLTKLDCCFGYECWCFTSHGLCNVGQDEIMIVLQRLPDERDIPRDIFKLFTHVYDSASKGSTFDDLGHIIFPEQILGSSDHRGFLFVRPTFQCLSKLTVPNTPYLVGILIHKWEVPWAKVFPLRLMLRMGAECRYYPCALVSVRHRKPVYFEIGQTIMSVLADLRNYQFTIPVIPGLVVHMEEKKTCVNIPRNRYDKVMKVLNSNNVEHVLALGSNFSTEADSHLVCMQKEEGDYQTQAINIENTTRRVTGASFIVFSGALKSTSGLSAKFSIVEDGLLIQIPQETMVNLHMALRDMKDLTIECGQINAADPEETVIVQWTRDDKKFNINVRSPIDGKSFEGVSNLRIHTSTDYAGENYLIRWTEVFFLDVDDCGSSIQNELVDPCRLAETVAQSCCMALTPYLEQLAEADLLKLGLRVTLDSQRDRVEYDIGSRNKALPALYMNALDSSLIPVILRLSGSTQSEKLSFELIFHILIK</sequence>
<dbReference type="Gene3D" id="3.30.40.10">
    <property type="entry name" value="Zinc/RING finger domain, C3HC4 (zinc finger)"/>
    <property type="match status" value="1"/>
</dbReference>
<dbReference type="GO" id="GO:0008270">
    <property type="term" value="F:zinc ion binding"/>
    <property type="evidence" value="ECO:0007669"/>
    <property type="project" value="UniProtKB-KW"/>
</dbReference>
<evidence type="ECO:0000256" key="3">
    <source>
        <dbReference type="ARBA" id="ARBA00022833"/>
    </source>
</evidence>
<dbReference type="Gene3D" id="3.30.500.40">
    <property type="match status" value="1"/>
</dbReference>
<proteinExistence type="predicted"/>
<dbReference type="InterPro" id="IPR022557">
    <property type="entry name" value="SARA-like_C"/>
</dbReference>
<dbReference type="InterPro" id="IPR017455">
    <property type="entry name" value="Znf_FYVE-rel"/>
</dbReference>
<name>A0AAV4R4U9_9ARAC</name>
<dbReference type="InterPro" id="IPR011011">
    <property type="entry name" value="Znf_FYVE_PHD"/>
</dbReference>
<keyword evidence="1" id="KW-0479">Metal-binding</keyword>
<evidence type="ECO:0000313" key="8">
    <source>
        <dbReference type="Proteomes" id="UP001054837"/>
    </source>
</evidence>
<feature type="compositionally biased region" description="Basic and acidic residues" evidence="5">
    <location>
        <begin position="323"/>
        <end position="337"/>
    </location>
</feature>
<dbReference type="SMART" id="SM01421">
    <property type="entry name" value="DUF3480"/>
    <property type="match status" value="1"/>
</dbReference>
<accession>A0AAV4R4U9</accession>
<feature type="region of interest" description="Disordered" evidence="5">
    <location>
        <begin position="776"/>
        <end position="842"/>
    </location>
</feature>
<organism evidence="7 8">
    <name type="scientific">Caerostris darwini</name>
    <dbReference type="NCBI Taxonomy" id="1538125"/>
    <lineage>
        <taxon>Eukaryota</taxon>
        <taxon>Metazoa</taxon>
        <taxon>Ecdysozoa</taxon>
        <taxon>Arthropoda</taxon>
        <taxon>Chelicerata</taxon>
        <taxon>Arachnida</taxon>
        <taxon>Araneae</taxon>
        <taxon>Araneomorphae</taxon>
        <taxon>Entelegynae</taxon>
        <taxon>Araneoidea</taxon>
        <taxon>Araneidae</taxon>
        <taxon>Caerostris</taxon>
    </lineage>
</organism>
<feature type="compositionally biased region" description="Low complexity" evidence="5">
    <location>
        <begin position="781"/>
        <end position="799"/>
    </location>
</feature>
<dbReference type="SMART" id="SM00064">
    <property type="entry name" value="FYVE"/>
    <property type="match status" value="1"/>
</dbReference>
<feature type="compositionally biased region" description="Low complexity" evidence="5">
    <location>
        <begin position="234"/>
        <end position="246"/>
    </location>
</feature>
<dbReference type="InterPro" id="IPR013083">
    <property type="entry name" value="Znf_RING/FYVE/PHD"/>
</dbReference>
<dbReference type="Gene3D" id="3.30.1360.220">
    <property type="entry name" value="Domain of unknown function (DUF3480), N-terminal subdomain"/>
    <property type="match status" value="2"/>
</dbReference>
<comment type="caution">
    <text evidence="7">The sequence shown here is derived from an EMBL/GenBank/DDBJ whole genome shotgun (WGS) entry which is preliminary data.</text>
</comment>